<evidence type="ECO:0000313" key="3">
    <source>
        <dbReference type="EMBL" id="RDB59859.1"/>
    </source>
</evidence>
<evidence type="ECO:0000259" key="2">
    <source>
        <dbReference type="SMART" id="SM00954"/>
    </source>
</evidence>
<accession>A0A369LME5</accession>
<dbReference type="InterPro" id="IPR043519">
    <property type="entry name" value="NT_sf"/>
</dbReference>
<dbReference type="CDD" id="cd05399">
    <property type="entry name" value="NT_Rel-Spo_like"/>
    <property type="match status" value="1"/>
</dbReference>
<dbReference type="InterPro" id="IPR052366">
    <property type="entry name" value="GTP_Pyrophosphokinase"/>
</dbReference>
<dbReference type="Pfam" id="PF04607">
    <property type="entry name" value="RelA_SpoT"/>
    <property type="match status" value="2"/>
</dbReference>
<feature type="compositionally biased region" description="Basic and acidic residues" evidence="1">
    <location>
        <begin position="16"/>
        <end position="29"/>
    </location>
</feature>
<sequence length="288" mass="32738">MQPSSTLQPVGTQQHVETHPDTTEAEEKSLPSIDLPPDADFYGDYLQKLKEITWRFEISLETYLMERGINRERKPISSWKTRIKSPDSMREKLIKRGYEPTAENAVYAVHDAAGVRVICPLVDDVASVAQFIRELPCFEVVQEKDYILHPKPNGYRSYHMILARTNDSELDPDATRRAAAKAAIEAQEISLSQLIDQLNTSGTFDTVESKEAEAQTGDNRFEFGRRMCVEVQLRTIAMDSWASIEHDLKYKKDVPNQEFLQAELKRCADEMAATDLSLQTIADLINVK</sequence>
<dbReference type="PANTHER" id="PTHR47837">
    <property type="entry name" value="GTP PYROPHOSPHOKINASE YJBM"/>
    <property type="match status" value="1"/>
</dbReference>
<comment type="caution">
    <text evidence="3">The sequence shown here is derived from an EMBL/GenBank/DDBJ whole genome shotgun (WGS) entry which is preliminary data.</text>
</comment>
<evidence type="ECO:0000313" key="4">
    <source>
        <dbReference type="Proteomes" id="UP000253975"/>
    </source>
</evidence>
<dbReference type="GO" id="GO:0016301">
    <property type="term" value="F:kinase activity"/>
    <property type="evidence" value="ECO:0007669"/>
    <property type="project" value="UniProtKB-KW"/>
</dbReference>
<organism evidence="3 4">
    <name type="scientific">Slackia isoflavoniconvertens</name>
    <dbReference type="NCBI Taxonomy" id="572010"/>
    <lineage>
        <taxon>Bacteria</taxon>
        <taxon>Bacillati</taxon>
        <taxon>Actinomycetota</taxon>
        <taxon>Coriobacteriia</taxon>
        <taxon>Eggerthellales</taxon>
        <taxon>Eggerthellaceae</taxon>
        <taxon>Slackia</taxon>
    </lineage>
</organism>
<dbReference type="AlphaFoldDB" id="A0A369LME5"/>
<proteinExistence type="predicted"/>
<feature type="compositionally biased region" description="Polar residues" evidence="1">
    <location>
        <begin position="1"/>
        <end position="15"/>
    </location>
</feature>
<gene>
    <name evidence="3" type="ORF">C1881_04075</name>
</gene>
<dbReference type="RefSeq" id="WP_114615251.1">
    <property type="nucleotide sequence ID" value="NZ_PPTO01000004.1"/>
</dbReference>
<dbReference type="SUPFAM" id="SSF81301">
    <property type="entry name" value="Nucleotidyltransferase"/>
    <property type="match status" value="2"/>
</dbReference>
<reference evidence="3 4" key="1">
    <citation type="journal article" date="2018" name="Elife">
        <title>Discovery and characterization of a prevalent human gut bacterial enzyme sufficient for the inactivation of a family of plant toxins.</title>
        <authorList>
            <person name="Koppel N."/>
            <person name="Bisanz J.E."/>
            <person name="Pandelia M.E."/>
            <person name="Turnbaugh P.J."/>
            <person name="Balskus E.P."/>
        </authorList>
    </citation>
    <scope>NUCLEOTIDE SEQUENCE [LARGE SCALE GENOMIC DNA]</scope>
    <source>
        <strain evidence="3 4">OB21 GAM31</strain>
    </source>
</reference>
<feature type="domain" description="RelA/SpoT" evidence="2">
    <location>
        <begin position="81"/>
        <end position="256"/>
    </location>
</feature>
<protein>
    <submittedName>
        <fullName evidence="3">GTP pyrophosphokinase</fullName>
    </submittedName>
</protein>
<dbReference type="InterPro" id="IPR007685">
    <property type="entry name" value="RelA_SpoT"/>
</dbReference>
<dbReference type="GO" id="GO:0015969">
    <property type="term" value="P:guanosine tetraphosphate metabolic process"/>
    <property type="evidence" value="ECO:0007669"/>
    <property type="project" value="InterPro"/>
</dbReference>
<dbReference type="PANTHER" id="PTHR47837:SF1">
    <property type="entry name" value="GTP PYROPHOSPHOKINASE YJBM"/>
    <property type="match status" value="1"/>
</dbReference>
<dbReference type="Gene3D" id="3.30.460.10">
    <property type="entry name" value="Beta Polymerase, domain 2"/>
    <property type="match status" value="1"/>
</dbReference>
<dbReference type="Gene3D" id="1.10.287.860">
    <property type="entry name" value="Nucleotidyltransferase"/>
    <property type="match status" value="1"/>
</dbReference>
<dbReference type="SMART" id="SM00954">
    <property type="entry name" value="RelA_SpoT"/>
    <property type="match status" value="1"/>
</dbReference>
<feature type="region of interest" description="Disordered" evidence="1">
    <location>
        <begin position="1"/>
        <end position="35"/>
    </location>
</feature>
<keyword evidence="3" id="KW-0808">Transferase</keyword>
<dbReference type="Proteomes" id="UP000253975">
    <property type="component" value="Unassembled WGS sequence"/>
</dbReference>
<evidence type="ECO:0000256" key="1">
    <source>
        <dbReference type="SAM" id="MobiDB-lite"/>
    </source>
</evidence>
<name>A0A369LME5_9ACTN</name>
<dbReference type="EMBL" id="PPTO01000004">
    <property type="protein sequence ID" value="RDB59859.1"/>
    <property type="molecule type" value="Genomic_DNA"/>
</dbReference>
<keyword evidence="3" id="KW-0418">Kinase</keyword>